<reference evidence="1" key="2">
    <citation type="journal article" date="2015" name="Data Brief">
        <title>Shoot transcriptome of the giant reed, Arundo donax.</title>
        <authorList>
            <person name="Barrero R.A."/>
            <person name="Guerrero F.D."/>
            <person name="Moolhuijzen P."/>
            <person name="Goolsby J.A."/>
            <person name="Tidwell J."/>
            <person name="Bellgard S.E."/>
            <person name="Bellgard M.I."/>
        </authorList>
    </citation>
    <scope>NUCLEOTIDE SEQUENCE</scope>
    <source>
        <tissue evidence="1">Shoot tissue taken approximately 20 cm above the soil surface</tissue>
    </source>
</reference>
<sequence>MLECGQALILEL</sequence>
<protein>
    <submittedName>
        <fullName evidence="1">Uncharacterized protein</fullName>
    </submittedName>
</protein>
<proteinExistence type="predicted"/>
<evidence type="ECO:0000313" key="1">
    <source>
        <dbReference type="EMBL" id="JAD36898.1"/>
    </source>
</evidence>
<dbReference type="EMBL" id="GBRH01260997">
    <property type="protein sequence ID" value="JAD36898.1"/>
    <property type="molecule type" value="Transcribed_RNA"/>
</dbReference>
<accession>A0A0A8ZGS8</accession>
<name>A0A0A8ZGS8_ARUDO</name>
<organism evidence="1">
    <name type="scientific">Arundo donax</name>
    <name type="common">Giant reed</name>
    <name type="synonym">Donax arundinaceus</name>
    <dbReference type="NCBI Taxonomy" id="35708"/>
    <lineage>
        <taxon>Eukaryota</taxon>
        <taxon>Viridiplantae</taxon>
        <taxon>Streptophyta</taxon>
        <taxon>Embryophyta</taxon>
        <taxon>Tracheophyta</taxon>
        <taxon>Spermatophyta</taxon>
        <taxon>Magnoliopsida</taxon>
        <taxon>Liliopsida</taxon>
        <taxon>Poales</taxon>
        <taxon>Poaceae</taxon>
        <taxon>PACMAD clade</taxon>
        <taxon>Arundinoideae</taxon>
        <taxon>Arundineae</taxon>
        <taxon>Arundo</taxon>
    </lineage>
</organism>
<reference evidence="1" key="1">
    <citation type="submission" date="2014-09" db="EMBL/GenBank/DDBJ databases">
        <authorList>
            <person name="Magalhaes I.L.F."/>
            <person name="Oliveira U."/>
            <person name="Santos F.R."/>
            <person name="Vidigal T.H.D.A."/>
            <person name="Brescovit A.D."/>
            <person name="Santos A.J."/>
        </authorList>
    </citation>
    <scope>NUCLEOTIDE SEQUENCE</scope>
    <source>
        <tissue evidence="1">Shoot tissue taken approximately 20 cm above the soil surface</tissue>
    </source>
</reference>